<dbReference type="GO" id="GO:0005886">
    <property type="term" value="C:plasma membrane"/>
    <property type="evidence" value="ECO:0007669"/>
    <property type="project" value="UniProtKB-SubCell"/>
</dbReference>
<keyword evidence="9" id="KW-1185">Reference proteome</keyword>
<dbReference type="InterPro" id="IPR002758">
    <property type="entry name" value="Cation_antiport_E"/>
</dbReference>
<evidence type="ECO:0000256" key="6">
    <source>
        <dbReference type="SAM" id="MobiDB-lite"/>
    </source>
</evidence>
<keyword evidence="5 7" id="KW-0472">Membrane</keyword>
<accession>A0A8J8TR62</accession>
<feature type="transmembrane region" description="Helical" evidence="7">
    <location>
        <begin position="164"/>
        <end position="181"/>
    </location>
</feature>
<evidence type="ECO:0000256" key="5">
    <source>
        <dbReference type="ARBA" id="ARBA00023136"/>
    </source>
</evidence>
<feature type="region of interest" description="Disordered" evidence="6">
    <location>
        <begin position="326"/>
        <end position="345"/>
    </location>
</feature>
<dbReference type="PANTHER" id="PTHR34584:SF1">
    <property type="entry name" value="NA(+)_H(+) ANTIPORTER SUBUNIT E1"/>
    <property type="match status" value="1"/>
</dbReference>
<keyword evidence="2" id="KW-1003">Cell membrane</keyword>
<evidence type="ECO:0000256" key="4">
    <source>
        <dbReference type="ARBA" id="ARBA00022989"/>
    </source>
</evidence>
<organism evidence="8 9">
    <name type="scientific">Natronococcus pandeyae</name>
    <dbReference type="NCBI Taxonomy" id="2055836"/>
    <lineage>
        <taxon>Archaea</taxon>
        <taxon>Methanobacteriati</taxon>
        <taxon>Methanobacteriota</taxon>
        <taxon>Stenosarchaea group</taxon>
        <taxon>Halobacteria</taxon>
        <taxon>Halobacteriales</taxon>
        <taxon>Natrialbaceae</taxon>
        <taxon>Natronococcus</taxon>
    </lineage>
</organism>
<dbReference type="AlphaFoldDB" id="A0A8J8TR62"/>
<evidence type="ECO:0000256" key="7">
    <source>
        <dbReference type="SAM" id="Phobius"/>
    </source>
</evidence>
<evidence type="ECO:0000313" key="9">
    <source>
        <dbReference type="Proteomes" id="UP000766904"/>
    </source>
</evidence>
<keyword evidence="3 7" id="KW-0812">Transmembrane</keyword>
<comment type="subcellular location">
    <subcellularLocation>
        <location evidence="1">Cell membrane</location>
        <topology evidence="1">Multi-pass membrane protein</topology>
    </subcellularLocation>
</comment>
<evidence type="ECO:0000256" key="3">
    <source>
        <dbReference type="ARBA" id="ARBA00022692"/>
    </source>
</evidence>
<dbReference type="Pfam" id="PF01899">
    <property type="entry name" value="MNHE"/>
    <property type="match status" value="1"/>
</dbReference>
<comment type="caution">
    <text evidence="8">The sequence shown here is derived from an EMBL/GenBank/DDBJ whole genome shotgun (WGS) entry which is preliminary data.</text>
</comment>
<protein>
    <submittedName>
        <fullName evidence="8">Cation:proton antiporter</fullName>
    </submittedName>
</protein>
<dbReference type="EMBL" id="PHNJ01000009">
    <property type="protein sequence ID" value="TYL37630.1"/>
    <property type="molecule type" value="Genomic_DNA"/>
</dbReference>
<keyword evidence="4 7" id="KW-1133">Transmembrane helix</keyword>
<dbReference type="NCBIfam" id="NF009295">
    <property type="entry name" value="PRK12652.1"/>
    <property type="match status" value="1"/>
</dbReference>
<gene>
    <name evidence="8" type="ORF">CV102_16140</name>
</gene>
<dbReference type="GO" id="GO:0008324">
    <property type="term" value="F:monoatomic cation transmembrane transporter activity"/>
    <property type="evidence" value="ECO:0007669"/>
    <property type="project" value="InterPro"/>
</dbReference>
<proteinExistence type="predicted"/>
<evidence type="ECO:0000256" key="1">
    <source>
        <dbReference type="ARBA" id="ARBA00004651"/>
    </source>
</evidence>
<reference evidence="8" key="1">
    <citation type="submission" date="2017-11" db="EMBL/GenBank/DDBJ databases">
        <authorList>
            <person name="Kajale S.C."/>
            <person name="Sharma A."/>
        </authorList>
    </citation>
    <scope>NUCLEOTIDE SEQUENCE</scope>
    <source>
        <strain evidence="8">LS1_42</strain>
    </source>
</reference>
<dbReference type="OrthoDB" id="85180at2157"/>
<evidence type="ECO:0000256" key="2">
    <source>
        <dbReference type="ARBA" id="ARBA00022475"/>
    </source>
</evidence>
<dbReference type="PANTHER" id="PTHR34584">
    <property type="entry name" value="NA(+)/H(+) ANTIPORTER SUBUNIT E1"/>
    <property type="match status" value="1"/>
</dbReference>
<dbReference type="Proteomes" id="UP000766904">
    <property type="component" value="Unassembled WGS sequence"/>
</dbReference>
<name>A0A8J8TR62_9EURY</name>
<sequence length="345" mass="37983">MAAERILVPLSETVTVRQTVGYAVRAGLERADSLECHLVVALPSDREMPEGQTEVDAARSLLSKAENWVSEDVGDSSVTVETAVLGMDEYLFGPRDFASTFASYGEEHDIDHVVLDPEYQPGASAGMLHPLERELESAGLTYDEAPVERPARHERLIGDGTQRFDRLFAMFWISYGFYLVLGDPTYWFDLVTGAAVAGIVSVSLAHITFTFPLGRVQSPLRTLRFAIYVPYLIWEIVKANLAISIVILRPSMPIDPKMTRVNARVRSGLPLLALANSITLTPGTLTVRADDQRLIVHSLIASARDDLFDGSLERAVRFVFHGRESSAIPSPRERGDAEVIGGDEL</sequence>
<dbReference type="RefSeq" id="WP_148859029.1">
    <property type="nucleotide sequence ID" value="NZ_PHNJ01000009.1"/>
</dbReference>
<evidence type="ECO:0000313" key="8">
    <source>
        <dbReference type="EMBL" id="TYL37630.1"/>
    </source>
</evidence>
<feature type="transmembrane region" description="Helical" evidence="7">
    <location>
        <begin position="187"/>
        <end position="213"/>
    </location>
</feature>
<feature type="transmembrane region" description="Helical" evidence="7">
    <location>
        <begin position="225"/>
        <end position="248"/>
    </location>
</feature>